<keyword evidence="2" id="KW-1185">Reference proteome</keyword>
<proteinExistence type="predicted"/>
<evidence type="ECO:0000313" key="2">
    <source>
        <dbReference type="Proteomes" id="UP000768471"/>
    </source>
</evidence>
<gene>
    <name evidence="1" type="ORF">H9Q10_01100</name>
</gene>
<dbReference type="EMBL" id="JACSGR010000001">
    <property type="protein sequence ID" value="MBH5328271.1"/>
    <property type="molecule type" value="Genomic_DNA"/>
</dbReference>
<protein>
    <submittedName>
        <fullName evidence="1">Uncharacterized protein</fullName>
    </submittedName>
</protein>
<reference evidence="1 2" key="1">
    <citation type="submission" date="2020-09" db="EMBL/GenBank/DDBJ databases">
        <title>Eikenella S3660 sp. nov., isolated from a throat swab.</title>
        <authorList>
            <person name="Buhl M."/>
        </authorList>
    </citation>
    <scope>NUCLEOTIDE SEQUENCE [LARGE SCALE GENOMIC DNA]</scope>
    <source>
        <strain evidence="1 2">S3360</strain>
    </source>
</reference>
<name>A0ABS0N7I9_9NEIS</name>
<evidence type="ECO:0000313" key="1">
    <source>
        <dbReference type="EMBL" id="MBH5328271.1"/>
    </source>
</evidence>
<sequence length="58" mass="6583">MAILDRIHRQTRAKEARVWFSGSLSGWFANGLPNQNSMAQAHAVLVWRWLPENPIPGV</sequence>
<dbReference type="Proteomes" id="UP000768471">
    <property type="component" value="Unassembled WGS sequence"/>
</dbReference>
<accession>A0ABS0N7I9</accession>
<comment type="caution">
    <text evidence="1">The sequence shown here is derived from an EMBL/GenBank/DDBJ whole genome shotgun (WGS) entry which is preliminary data.</text>
</comment>
<organism evidence="1 2">
    <name type="scientific">Eikenella glucosivorans</name>
    <dbReference type="NCBI Taxonomy" id="2766967"/>
    <lineage>
        <taxon>Bacteria</taxon>
        <taxon>Pseudomonadati</taxon>
        <taxon>Pseudomonadota</taxon>
        <taxon>Betaproteobacteria</taxon>
        <taxon>Neisseriales</taxon>
        <taxon>Neisseriaceae</taxon>
        <taxon>Eikenella</taxon>
    </lineage>
</organism>
<dbReference type="RefSeq" id="WP_197902194.1">
    <property type="nucleotide sequence ID" value="NZ_JACSGR010000001.1"/>
</dbReference>